<dbReference type="EMBL" id="CAUYUJ010022048">
    <property type="protein sequence ID" value="CAK0908615.1"/>
    <property type="molecule type" value="Genomic_DNA"/>
</dbReference>
<proteinExistence type="predicted"/>
<evidence type="ECO:0000313" key="2">
    <source>
        <dbReference type="EMBL" id="CAK0908615.1"/>
    </source>
</evidence>
<evidence type="ECO:0000256" key="1">
    <source>
        <dbReference type="SAM" id="MobiDB-lite"/>
    </source>
</evidence>
<sequence>MGALERAWPPRGAAVGHCSGGGRRDGAEGFRPSASQPPSRMMDAFGQGGVATTVPMAWDAHSPGGCGAAEAAIAFSKVEPLRTLKAVGGEKGDLAAQARGVDGLAATTAPIDEERDLAEQVLGDDVDVDGVAVVQAQIDEERDLAAQAPSVDGAAVARAPIDEKCDLAGQVLDVGGVAAAEAQIDGEGGMAEQVLDVVAAQIDEEYDMVE</sequence>
<protein>
    <submittedName>
        <fullName evidence="2">Uncharacterized protein</fullName>
    </submittedName>
</protein>
<reference evidence="2" key="1">
    <citation type="submission" date="2023-10" db="EMBL/GenBank/DDBJ databases">
        <authorList>
            <person name="Chen Y."/>
            <person name="Shah S."/>
            <person name="Dougan E. K."/>
            <person name="Thang M."/>
            <person name="Chan C."/>
        </authorList>
    </citation>
    <scope>NUCLEOTIDE SEQUENCE [LARGE SCALE GENOMIC DNA]</scope>
</reference>
<name>A0ABN9Y7T8_9DINO</name>
<comment type="caution">
    <text evidence="2">The sequence shown here is derived from an EMBL/GenBank/DDBJ whole genome shotgun (WGS) entry which is preliminary data.</text>
</comment>
<gene>
    <name evidence="2" type="ORF">PCOR1329_LOCUS83245</name>
</gene>
<accession>A0ABN9Y7T8</accession>
<dbReference type="Proteomes" id="UP001189429">
    <property type="component" value="Unassembled WGS sequence"/>
</dbReference>
<organism evidence="2 3">
    <name type="scientific">Prorocentrum cordatum</name>
    <dbReference type="NCBI Taxonomy" id="2364126"/>
    <lineage>
        <taxon>Eukaryota</taxon>
        <taxon>Sar</taxon>
        <taxon>Alveolata</taxon>
        <taxon>Dinophyceae</taxon>
        <taxon>Prorocentrales</taxon>
        <taxon>Prorocentraceae</taxon>
        <taxon>Prorocentrum</taxon>
    </lineage>
</organism>
<keyword evidence="3" id="KW-1185">Reference proteome</keyword>
<evidence type="ECO:0000313" key="3">
    <source>
        <dbReference type="Proteomes" id="UP001189429"/>
    </source>
</evidence>
<feature type="region of interest" description="Disordered" evidence="1">
    <location>
        <begin position="1"/>
        <end position="38"/>
    </location>
</feature>